<evidence type="ECO:0000313" key="1">
    <source>
        <dbReference type="EMBL" id="ELU45487.1"/>
    </source>
</evidence>
<gene>
    <name evidence="1" type="ORF">AG1IA_00483</name>
</gene>
<proteinExistence type="predicted"/>
<evidence type="ECO:0000313" key="2">
    <source>
        <dbReference type="Proteomes" id="UP000011668"/>
    </source>
</evidence>
<protein>
    <submittedName>
        <fullName evidence="1">Uncharacterized protein</fullName>
    </submittedName>
</protein>
<dbReference type="AlphaFoldDB" id="L8X8R7"/>
<reference evidence="1 2" key="1">
    <citation type="journal article" date="2013" name="Nat. Commun.">
        <title>The evolution and pathogenic mechanisms of the rice sheath blight pathogen.</title>
        <authorList>
            <person name="Zheng A."/>
            <person name="Lin R."/>
            <person name="Xu L."/>
            <person name="Qin P."/>
            <person name="Tang C."/>
            <person name="Ai P."/>
            <person name="Zhang D."/>
            <person name="Liu Y."/>
            <person name="Sun Z."/>
            <person name="Feng H."/>
            <person name="Wang Y."/>
            <person name="Chen Y."/>
            <person name="Liang X."/>
            <person name="Fu R."/>
            <person name="Li Q."/>
            <person name="Zhang J."/>
            <person name="Yu X."/>
            <person name="Xie Z."/>
            <person name="Ding L."/>
            <person name="Guan P."/>
            <person name="Tang J."/>
            <person name="Liang Y."/>
            <person name="Wang S."/>
            <person name="Deng Q."/>
            <person name="Li S."/>
            <person name="Zhu J."/>
            <person name="Wang L."/>
            <person name="Liu H."/>
            <person name="Li P."/>
        </authorList>
    </citation>
    <scope>NUCLEOTIDE SEQUENCE [LARGE SCALE GENOMIC DNA]</scope>
    <source>
        <strain evidence="2">AG-1 IA</strain>
    </source>
</reference>
<comment type="caution">
    <text evidence="1">The sequence shown here is derived from an EMBL/GenBank/DDBJ whole genome shotgun (WGS) entry which is preliminary data.</text>
</comment>
<dbReference type="Proteomes" id="UP000011668">
    <property type="component" value="Unassembled WGS sequence"/>
</dbReference>
<dbReference type="STRING" id="983506.L8X8R7"/>
<keyword evidence="2" id="KW-1185">Reference proteome</keyword>
<accession>L8X8R7</accession>
<name>L8X8R7_THACA</name>
<organism evidence="1 2">
    <name type="scientific">Thanatephorus cucumeris (strain AG1-IA)</name>
    <name type="common">Rice sheath blight fungus</name>
    <name type="synonym">Rhizoctonia solani</name>
    <dbReference type="NCBI Taxonomy" id="983506"/>
    <lineage>
        <taxon>Eukaryota</taxon>
        <taxon>Fungi</taxon>
        <taxon>Dikarya</taxon>
        <taxon>Basidiomycota</taxon>
        <taxon>Agaricomycotina</taxon>
        <taxon>Agaricomycetes</taxon>
        <taxon>Cantharellales</taxon>
        <taxon>Ceratobasidiaceae</taxon>
        <taxon>Rhizoctonia</taxon>
        <taxon>Rhizoctonia solani AG-1</taxon>
    </lineage>
</organism>
<dbReference type="EMBL" id="AFRT01000072">
    <property type="protein sequence ID" value="ELU45487.1"/>
    <property type="molecule type" value="Genomic_DNA"/>
</dbReference>
<sequence length="707" mass="77871">MWVSCQMSSASDVGPAYAIPRKVSGPRNMALVPTIDKLYKAVLSSSRCKKLAARGGKEGIALVTPPSATQALRAAVQYQCFWPRGTNPVPLTATYIPGISYGPHATAGVTTMEAFYPRKYMSTINIACFLVCAIAPSHEPNSARGTNERVRGAYARVSPPSKLGFRKEVLPKAPSTAPLVAIPQSDGARAGITRWDDGNEGGGDKKPIEVYIRATVVIPGFVPYPRRAMHNEVGHPRLTYIPTQASSEAMGALELRKLSAGRKQGVWMSGWTPHHLGEKLRYMASSRLRQAPFLLLFSDGRISAPVALTPRLFEECMGRLAHRFGIINARDTRASVTHGKYFSLMEVLRHFSQVLAAAAQARVAHIIDFFVRRGYSGLGAKGMKPMRSSWIAILRLRKAVRNIYEDHGTPWFVQPLLHWKIGIRADNRGVLWRPPSAGGLVHVIVSGGENLRLTGQVTQDVVERPLEHSTDPKNLAQGSTAIRGRTSANHTHTNTTIIVYLDPVGQLPAQGTRSHHIPKTRFPFFAFSAPALITPRASTTRLMLPAPLRTALAIYCHLMDTYCESTHSSLTSAASSSPYQTPSPRTSMSFEERQAQIAYPTDASTKILYAEPQPIYHSPGYISEENQWSSPAISDAQCAPAYLPEIYGHSKLPSLVDSRRSEGIPRGLMQQSEWTARIRPVPTADVRIYARWRFRFGRRDSGALRLL</sequence>
<dbReference type="HOGENOM" id="CLU_390379_0_0_1"/>